<organism evidence="2 3">
    <name type="scientific">Bifiguratus adelaidae</name>
    <dbReference type="NCBI Taxonomy" id="1938954"/>
    <lineage>
        <taxon>Eukaryota</taxon>
        <taxon>Fungi</taxon>
        <taxon>Fungi incertae sedis</taxon>
        <taxon>Mucoromycota</taxon>
        <taxon>Mucoromycotina</taxon>
        <taxon>Endogonomycetes</taxon>
        <taxon>Endogonales</taxon>
        <taxon>Endogonales incertae sedis</taxon>
        <taxon>Bifiguratus</taxon>
    </lineage>
</organism>
<accession>A0A261Y5S6</accession>
<dbReference type="GO" id="GO:0003735">
    <property type="term" value="F:structural constituent of ribosome"/>
    <property type="evidence" value="ECO:0007669"/>
    <property type="project" value="InterPro"/>
</dbReference>
<gene>
    <name evidence="2" type="ORF">BZG36_00920</name>
</gene>
<dbReference type="Pfam" id="PF18126">
    <property type="entry name" value="Mitoc_mL59"/>
    <property type="match status" value="1"/>
</dbReference>
<feature type="domain" description="Large ribosomal subunit protein mL59" evidence="1">
    <location>
        <begin position="19"/>
        <end position="114"/>
    </location>
</feature>
<dbReference type="GO" id="GO:0005762">
    <property type="term" value="C:mitochondrial large ribosomal subunit"/>
    <property type="evidence" value="ECO:0007669"/>
    <property type="project" value="InterPro"/>
</dbReference>
<dbReference type="EMBL" id="MVBO01000009">
    <property type="protein sequence ID" value="OZJ05824.1"/>
    <property type="molecule type" value="Genomic_DNA"/>
</dbReference>
<dbReference type="PANTHER" id="PTHR28041">
    <property type="entry name" value="54S RIBOSOMAL PROTEIN L25, MITOCHONDRIAL"/>
    <property type="match status" value="1"/>
</dbReference>
<dbReference type="InterPro" id="IPR037507">
    <property type="entry name" value="Ribosomal_mL59"/>
</dbReference>
<proteinExistence type="predicted"/>
<keyword evidence="3" id="KW-1185">Reference proteome</keyword>
<dbReference type="InterPro" id="IPR040922">
    <property type="entry name" value="Ribosomal_mL59_dom"/>
</dbReference>
<sequence>MSTLRQLSSRILNAVHKQHAPQDFLPTVHINPTTNKKHWHPPKFSLRQQALMRKSCLVQDIDPTSIGMPSVKEKGILRKKPYKLQKHQRTAAERQANIAKKLDNMPKTIQAWKENKLSEKAKKQSDMPF</sequence>
<protein>
    <recommendedName>
        <fullName evidence="1">Large ribosomal subunit protein mL59 domain-containing protein</fullName>
    </recommendedName>
</protein>
<name>A0A261Y5S6_9FUNG</name>
<evidence type="ECO:0000313" key="3">
    <source>
        <dbReference type="Proteomes" id="UP000242875"/>
    </source>
</evidence>
<dbReference type="PANTHER" id="PTHR28041:SF1">
    <property type="entry name" value="LARGE RIBOSOMAL SUBUNIT PROTEIN ML59"/>
    <property type="match status" value="1"/>
</dbReference>
<evidence type="ECO:0000259" key="1">
    <source>
        <dbReference type="Pfam" id="PF18126"/>
    </source>
</evidence>
<comment type="caution">
    <text evidence="2">The sequence shown here is derived from an EMBL/GenBank/DDBJ whole genome shotgun (WGS) entry which is preliminary data.</text>
</comment>
<evidence type="ECO:0000313" key="2">
    <source>
        <dbReference type="EMBL" id="OZJ05824.1"/>
    </source>
</evidence>
<dbReference type="Proteomes" id="UP000242875">
    <property type="component" value="Unassembled WGS sequence"/>
</dbReference>
<reference evidence="2 3" key="1">
    <citation type="journal article" date="2017" name="Mycologia">
        <title>Bifiguratus adelaidae, gen. et sp. nov., a new member of Mucoromycotina in endophytic and soil-dwelling habitats.</title>
        <authorList>
            <person name="Torres-Cruz T.J."/>
            <person name="Billingsley Tobias T.L."/>
            <person name="Almatruk M."/>
            <person name="Hesse C."/>
            <person name="Kuske C.R."/>
            <person name="Desiro A."/>
            <person name="Benucci G.M."/>
            <person name="Bonito G."/>
            <person name="Stajich J.E."/>
            <person name="Dunlap C."/>
            <person name="Arnold A.E."/>
            <person name="Porras-Alfaro A."/>
        </authorList>
    </citation>
    <scope>NUCLEOTIDE SEQUENCE [LARGE SCALE GENOMIC DNA]</scope>
    <source>
        <strain evidence="2 3">AZ0501</strain>
    </source>
</reference>
<dbReference type="OrthoDB" id="18529at2759"/>
<dbReference type="AlphaFoldDB" id="A0A261Y5S6"/>